<sequence length="165" mass="18724">MTMNTLDNYRARKDDVRKFIKDIHDKKPYDPTTQYPDIVAFTSNQVQYIINSHNNFKRLGPKSRTHNGGIVDYYSDRYGECYCGGTRSAAITDARTHARGRANFIAVQRLQTLHSLFQNILNAPLSMEALDAFCIEVAEGQAAFVADLEKELADYDEVVKANSEH</sequence>
<name>A0AAF0YKX0_9TREE</name>
<protein>
    <submittedName>
        <fullName evidence="1">Uncharacterized protein</fullName>
    </submittedName>
</protein>
<accession>A0AAF0YKX0</accession>
<gene>
    <name evidence="1" type="ORF">LOC62_07G009448</name>
</gene>
<reference evidence="1" key="1">
    <citation type="submission" date="2023-10" db="EMBL/GenBank/DDBJ databases">
        <authorList>
            <person name="Noh H."/>
        </authorList>
    </citation>
    <scope>NUCLEOTIDE SEQUENCE</scope>
    <source>
        <strain evidence="1">DUCC4014</strain>
    </source>
</reference>
<evidence type="ECO:0000313" key="1">
    <source>
        <dbReference type="EMBL" id="WOO85959.1"/>
    </source>
</evidence>
<dbReference type="AlphaFoldDB" id="A0AAF0YKX0"/>
<evidence type="ECO:0000313" key="2">
    <source>
        <dbReference type="Proteomes" id="UP000827549"/>
    </source>
</evidence>
<dbReference type="EMBL" id="CP086720">
    <property type="protein sequence ID" value="WOO85959.1"/>
    <property type="molecule type" value="Genomic_DNA"/>
</dbReference>
<organism evidence="1 2">
    <name type="scientific">Vanrija pseudolonga</name>
    <dbReference type="NCBI Taxonomy" id="143232"/>
    <lineage>
        <taxon>Eukaryota</taxon>
        <taxon>Fungi</taxon>
        <taxon>Dikarya</taxon>
        <taxon>Basidiomycota</taxon>
        <taxon>Agaricomycotina</taxon>
        <taxon>Tremellomycetes</taxon>
        <taxon>Trichosporonales</taxon>
        <taxon>Trichosporonaceae</taxon>
        <taxon>Vanrija</taxon>
    </lineage>
</organism>
<dbReference type="Proteomes" id="UP000827549">
    <property type="component" value="Chromosome 7"/>
</dbReference>
<dbReference type="RefSeq" id="XP_062631985.1">
    <property type="nucleotide sequence ID" value="XM_062776001.1"/>
</dbReference>
<keyword evidence="2" id="KW-1185">Reference proteome</keyword>
<proteinExistence type="predicted"/>
<dbReference type="GeneID" id="87812609"/>